<dbReference type="CDD" id="cd10147">
    <property type="entry name" value="Wzt_C-like"/>
    <property type="match status" value="1"/>
</dbReference>
<dbReference type="PANTHER" id="PTHR46743">
    <property type="entry name" value="TEICHOIC ACIDS EXPORT ATP-BINDING PROTEIN TAGH"/>
    <property type="match status" value="1"/>
</dbReference>
<keyword evidence="3" id="KW-0547">Nucleotide-binding</keyword>
<dbReference type="SMART" id="SM00382">
    <property type="entry name" value="AAA"/>
    <property type="match status" value="1"/>
</dbReference>
<evidence type="ECO:0000256" key="2">
    <source>
        <dbReference type="ARBA" id="ARBA00022448"/>
    </source>
</evidence>
<dbReference type="InterPro" id="IPR027417">
    <property type="entry name" value="P-loop_NTPase"/>
</dbReference>
<name>A0A9D2HNI6_9BACT</name>
<dbReference type="Pfam" id="PF14524">
    <property type="entry name" value="Wzt_C"/>
    <property type="match status" value="1"/>
</dbReference>
<evidence type="ECO:0000256" key="4">
    <source>
        <dbReference type="ARBA" id="ARBA00022840"/>
    </source>
</evidence>
<evidence type="ECO:0000313" key="6">
    <source>
        <dbReference type="EMBL" id="HJA79457.1"/>
    </source>
</evidence>
<feature type="domain" description="ABC transporter" evidence="5">
    <location>
        <begin position="9"/>
        <end position="249"/>
    </location>
</feature>
<dbReference type="GO" id="GO:0016020">
    <property type="term" value="C:membrane"/>
    <property type="evidence" value="ECO:0007669"/>
    <property type="project" value="InterPro"/>
</dbReference>
<dbReference type="AlphaFoldDB" id="A0A9D2HNI6"/>
<organism evidence="6 7">
    <name type="scientific">Candidatus Desulfovibrio intestinavium</name>
    <dbReference type="NCBI Taxonomy" id="2838534"/>
    <lineage>
        <taxon>Bacteria</taxon>
        <taxon>Pseudomonadati</taxon>
        <taxon>Thermodesulfobacteriota</taxon>
        <taxon>Desulfovibrionia</taxon>
        <taxon>Desulfovibrionales</taxon>
        <taxon>Desulfovibrionaceae</taxon>
        <taxon>Desulfovibrio</taxon>
    </lineage>
</organism>
<dbReference type="Pfam" id="PF00005">
    <property type="entry name" value="ABC_tran"/>
    <property type="match status" value="1"/>
</dbReference>
<reference evidence="6" key="1">
    <citation type="journal article" date="2021" name="PeerJ">
        <title>Extensive microbial diversity within the chicken gut microbiome revealed by metagenomics and culture.</title>
        <authorList>
            <person name="Gilroy R."/>
            <person name="Ravi A."/>
            <person name="Getino M."/>
            <person name="Pursley I."/>
            <person name="Horton D.L."/>
            <person name="Alikhan N.F."/>
            <person name="Baker D."/>
            <person name="Gharbi K."/>
            <person name="Hall N."/>
            <person name="Watson M."/>
            <person name="Adriaenssens E.M."/>
            <person name="Foster-Nyarko E."/>
            <person name="Jarju S."/>
            <person name="Secka A."/>
            <person name="Antonio M."/>
            <person name="Oren A."/>
            <person name="Chaudhuri R.R."/>
            <person name="La Ragione R."/>
            <person name="Hildebrand F."/>
            <person name="Pallen M.J."/>
        </authorList>
    </citation>
    <scope>NUCLEOTIDE SEQUENCE</scope>
    <source>
        <strain evidence="6">5032</strain>
    </source>
</reference>
<dbReference type="GO" id="GO:0140359">
    <property type="term" value="F:ABC-type transporter activity"/>
    <property type="evidence" value="ECO:0007669"/>
    <property type="project" value="InterPro"/>
</dbReference>
<gene>
    <name evidence="6" type="ORF">H9784_07835</name>
</gene>
<dbReference type="PANTHER" id="PTHR46743:SF2">
    <property type="entry name" value="TEICHOIC ACIDS EXPORT ATP-BINDING PROTEIN TAGH"/>
    <property type="match status" value="1"/>
</dbReference>
<protein>
    <submittedName>
        <fullName evidence="6">ABC transporter ATP-binding protein</fullName>
    </submittedName>
</protein>
<dbReference type="InterPro" id="IPR003593">
    <property type="entry name" value="AAA+_ATPase"/>
</dbReference>
<dbReference type="GO" id="GO:0016887">
    <property type="term" value="F:ATP hydrolysis activity"/>
    <property type="evidence" value="ECO:0007669"/>
    <property type="project" value="InterPro"/>
</dbReference>
<dbReference type="InterPro" id="IPR029439">
    <property type="entry name" value="Wzt_C"/>
</dbReference>
<dbReference type="CDD" id="cd03220">
    <property type="entry name" value="ABC_KpsT_Wzt"/>
    <property type="match status" value="1"/>
</dbReference>
<sequence length="451" mass="49959">MCCDPSTAIQVDAVSKYFEIYAKPSHRLWQMLFRGRRRFYRPYWALRDVSFTVRRGECVGILGRNGAGKSTLLQIICGTLAPSSGSVRTCGRVAALLELGSGFNPEFTGRENVWLNAAILGLTPEEIEARYEDIVAFADIGEFIDQPVKSYSSGMVVRLAFSVIAHVDADVLVIDEALAVGDAFFTQKCMRFLRRFMADHTLIFVSHDIAAVKSLCNRAILLEGGCVVMDDSPKAVCDEYLKNIYEAAQGESHAPTALAADAASPLPDWREEDFRDMRADLLACPPLRNDIRVFRFDADGAFFGKGEVAIEQVALLDAAGRPLNWITGGEMVCLRVWCRALADINSPIVGFQFKDRTGQVLFGDNTWLSYADAPLFVEAGRFFTADFTFRMPIIERGEYTIGVAVAEGSQENHIQHQWRHDALVLQSVSTSVPTGLVGIPMKDISLRIIHP</sequence>
<dbReference type="InterPro" id="IPR003439">
    <property type="entry name" value="ABC_transporter-like_ATP-bd"/>
</dbReference>
<evidence type="ECO:0000256" key="3">
    <source>
        <dbReference type="ARBA" id="ARBA00022741"/>
    </source>
</evidence>
<dbReference type="Gene3D" id="3.40.50.300">
    <property type="entry name" value="P-loop containing nucleotide triphosphate hydrolases"/>
    <property type="match status" value="1"/>
</dbReference>
<dbReference type="SUPFAM" id="SSF52540">
    <property type="entry name" value="P-loop containing nucleoside triphosphate hydrolases"/>
    <property type="match status" value="1"/>
</dbReference>
<evidence type="ECO:0000256" key="1">
    <source>
        <dbReference type="ARBA" id="ARBA00005417"/>
    </source>
</evidence>
<accession>A0A9D2HNI6</accession>
<comment type="similarity">
    <text evidence="1">Belongs to the ABC transporter superfamily.</text>
</comment>
<reference evidence="6" key="2">
    <citation type="submission" date="2021-04" db="EMBL/GenBank/DDBJ databases">
        <authorList>
            <person name="Gilroy R."/>
        </authorList>
    </citation>
    <scope>NUCLEOTIDE SEQUENCE</scope>
    <source>
        <strain evidence="6">5032</strain>
    </source>
</reference>
<evidence type="ECO:0000313" key="7">
    <source>
        <dbReference type="Proteomes" id="UP000823821"/>
    </source>
</evidence>
<dbReference type="Proteomes" id="UP000823821">
    <property type="component" value="Unassembled WGS sequence"/>
</dbReference>
<keyword evidence="2" id="KW-0813">Transport</keyword>
<dbReference type="InterPro" id="IPR015860">
    <property type="entry name" value="ABC_transpr_TagH-like"/>
</dbReference>
<dbReference type="PROSITE" id="PS50893">
    <property type="entry name" value="ABC_TRANSPORTER_2"/>
    <property type="match status" value="1"/>
</dbReference>
<dbReference type="Gene3D" id="2.70.50.60">
    <property type="entry name" value="abc- transporter (atp binding component) like domain"/>
    <property type="match status" value="1"/>
</dbReference>
<keyword evidence="4 6" id="KW-0067">ATP-binding</keyword>
<dbReference type="InterPro" id="IPR050683">
    <property type="entry name" value="Bact_Polysacc_Export_ATP-bd"/>
</dbReference>
<evidence type="ECO:0000259" key="5">
    <source>
        <dbReference type="PROSITE" id="PS50893"/>
    </source>
</evidence>
<proteinExistence type="inferred from homology"/>
<dbReference type="GO" id="GO:0005524">
    <property type="term" value="F:ATP binding"/>
    <property type="evidence" value="ECO:0007669"/>
    <property type="project" value="UniProtKB-KW"/>
</dbReference>
<dbReference type="EMBL" id="DWZD01000044">
    <property type="protein sequence ID" value="HJA79457.1"/>
    <property type="molecule type" value="Genomic_DNA"/>
</dbReference>
<comment type="caution">
    <text evidence="6">The sequence shown here is derived from an EMBL/GenBank/DDBJ whole genome shotgun (WGS) entry which is preliminary data.</text>
</comment>